<evidence type="ECO:0000256" key="1">
    <source>
        <dbReference type="SAM" id="MobiDB-lite"/>
    </source>
</evidence>
<dbReference type="EMBL" id="JANAVB010015814">
    <property type="protein sequence ID" value="KAJ6832635.1"/>
    <property type="molecule type" value="Genomic_DNA"/>
</dbReference>
<feature type="compositionally biased region" description="Pro residues" evidence="1">
    <location>
        <begin position="49"/>
        <end position="74"/>
    </location>
</feature>
<feature type="compositionally biased region" description="Basic residues" evidence="1">
    <location>
        <begin position="192"/>
        <end position="201"/>
    </location>
</feature>
<sequence>MASTTHPLLSSYFHGTITTTIKLHSRPFLLPRRRIISPTTVRAAAQDITPPPPHLLPLPNSKPNPPPPPTPFPATAPLDAPKPQASSPDLPDGSQWRYSEFLNAVKKGKVERVRFSKDGGFLQLTAVDGRRAGVVVPNDPGLIDILAMNGVDISVSRATPPPAAASSASSATSSSPSSPSRASSSSSAAPRAARRGPRRARRADGLRQVQV</sequence>
<evidence type="ECO:0000313" key="2">
    <source>
        <dbReference type="EMBL" id="KAJ6832635.1"/>
    </source>
</evidence>
<evidence type="ECO:0000313" key="3">
    <source>
        <dbReference type="Proteomes" id="UP001140949"/>
    </source>
</evidence>
<dbReference type="Proteomes" id="UP001140949">
    <property type="component" value="Unassembled WGS sequence"/>
</dbReference>
<dbReference type="GO" id="GO:0008237">
    <property type="term" value="F:metallopeptidase activity"/>
    <property type="evidence" value="ECO:0007669"/>
    <property type="project" value="UniProtKB-KW"/>
</dbReference>
<protein>
    <submittedName>
        <fullName evidence="2">ATP-dependent zinc metalloprotease FTSH 1, chloroplastic</fullName>
    </submittedName>
</protein>
<reference evidence="2" key="2">
    <citation type="submission" date="2023-04" db="EMBL/GenBank/DDBJ databases">
        <authorList>
            <person name="Bruccoleri R.E."/>
            <person name="Oakeley E.J."/>
            <person name="Faust A.-M."/>
            <person name="Dessus-Babus S."/>
            <person name="Altorfer M."/>
            <person name="Burckhardt D."/>
            <person name="Oertli M."/>
            <person name="Naumann U."/>
            <person name="Petersen F."/>
            <person name="Wong J."/>
        </authorList>
    </citation>
    <scope>NUCLEOTIDE SEQUENCE</scope>
    <source>
        <strain evidence="2">GSM-AAB239-AS_SAM_17_03QT</strain>
        <tissue evidence="2">Leaf</tissue>
    </source>
</reference>
<proteinExistence type="predicted"/>
<accession>A0AAX6GWE6</accession>
<reference evidence="2" key="1">
    <citation type="journal article" date="2023" name="GigaByte">
        <title>Genome assembly of the bearded iris, Iris pallida Lam.</title>
        <authorList>
            <person name="Bruccoleri R.E."/>
            <person name="Oakeley E.J."/>
            <person name="Faust A.M.E."/>
            <person name="Altorfer M."/>
            <person name="Dessus-Babus S."/>
            <person name="Burckhardt D."/>
            <person name="Oertli M."/>
            <person name="Naumann U."/>
            <person name="Petersen F."/>
            <person name="Wong J."/>
        </authorList>
    </citation>
    <scope>NUCLEOTIDE SEQUENCE</scope>
    <source>
        <strain evidence="2">GSM-AAB239-AS_SAM_17_03QT</strain>
    </source>
</reference>
<keyword evidence="2" id="KW-0482">Metalloprotease</keyword>
<gene>
    <name evidence="2" type="ORF">M6B38_343120</name>
</gene>
<dbReference type="FunFam" id="3.30.720.210:FF:000003">
    <property type="entry name" value="ATP-dependent zinc metalloprotease FTSH, chloroplastic"/>
    <property type="match status" value="1"/>
</dbReference>
<feature type="region of interest" description="Disordered" evidence="1">
    <location>
        <begin position="42"/>
        <end position="94"/>
    </location>
</feature>
<keyword evidence="2" id="KW-0378">Hydrolase</keyword>
<feature type="region of interest" description="Disordered" evidence="1">
    <location>
        <begin position="159"/>
        <end position="211"/>
    </location>
</feature>
<keyword evidence="3" id="KW-1185">Reference proteome</keyword>
<keyword evidence="2" id="KW-0645">Protease</keyword>
<dbReference type="Gene3D" id="3.30.720.210">
    <property type="match status" value="1"/>
</dbReference>
<comment type="caution">
    <text evidence="2">The sequence shown here is derived from an EMBL/GenBank/DDBJ whole genome shotgun (WGS) entry which is preliminary data.</text>
</comment>
<dbReference type="AlphaFoldDB" id="A0AAX6GWE6"/>
<name>A0AAX6GWE6_IRIPA</name>
<organism evidence="2 3">
    <name type="scientific">Iris pallida</name>
    <name type="common">Sweet iris</name>
    <dbReference type="NCBI Taxonomy" id="29817"/>
    <lineage>
        <taxon>Eukaryota</taxon>
        <taxon>Viridiplantae</taxon>
        <taxon>Streptophyta</taxon>
        <taxon>Embryophyta</taxon>
        <taxon>Tracheophyta</taxon>
        <taxon>Spermatophyta</taxon>
        <taxon>Magnoliopsida</taxon>
        <taxon>Liliopsida</taxon>
        <taxon>Asparagales</taxon>
        <taxon>Iridaceae</taxon>
        <taxon>Iridoideae</taxon>
        <taxon>Irideae</taxon>
        <taxon>Iris</taxon>
    </lineage>
</organism>
<feature type="compositionally biased region" description="Low complexity" evidence="1">
    <location>
        <begin position="164"/>
        <end position="191"/>
    </location>
</feature>